<sequence length="130" mass="13806">MQPQQGWAGGYHPPQPRVAGYVPQPPPVAYRRRRKKKRRTKTTSRKRNPEGKSISAFSPAFWGSRGAAASALLALLGPSPVAANPLVLGPGPLGVLRLTRAPSLTATILVLSVPCQRSRLPSLASTILPG</sequence>
<feature type="region of interest" description="Disordered" evidence="1">
    <location>
        <begin position="1"/>
        <end position="56"/>
    </location>
</feature>
<protein>
    <submittedName>
        <fullName evidence="2">Uncharacterized protein</fullName>
    </submittedName>
</protein>
<dbReference type="Proteomes" id="UP001287356">
    <property type="component" value="Unassembled WGS sequence"/>
</dbReference>
<keyword evidence="3" id="KW-1185">Reference proteome</keyword>
<organism evidence="2 3">
    <name type="scientific">Lasiosphaeria ovina</name>
    <dbReference type="NCBI Taxonomy" id="92902"/>
    <lineage>
        <taxon>Eukaryota</taxon>
        <taxon>Fungi</taxon>
        <taxon>Dikarya</taxon>
        <taxon>Ascomycota</taxon>
        <taxon>Pezizomycotina</taxon>
        <taxon>Sordariomycetes</taxon>
        <taxon>Sordariomycetidae</taxon>
        <taxon>Sordariales</taxon>
        <taxon>Lasiosphaeriaceae</taxon>
        <taxon>Lasiosphaeria</taxon>
    </lineage>
</organism>
<reference evidence="2" key="2">
    <citation type="submission" date="2023-06" db="EMBL/GenBank/DDBJ databases">
        <authorList>
            <consortium name="Lawrence Berkeley National Laboratory"/>
            <person name="Haridas S."/>
            <person name="Hensen N."/>
            <person name="Bonometti L."/>
            <person name="Westerberg I."/>
            <person name="Brannstrom I.O."/>
            <person name="Guillou S."/>
            <person name="Cros-Aarteil S."/>
            <person name="Calhoun S."/>
            <person name="Kuo A."/>
            <person name="Mondo S."/>
            <person name="Pangilinan J."/>
            <person name="Riley R."/>
            <person name="Labutti K."/>
            <person name="Andreopoulos B."/>
            <person name="Lipzen A."/>
            <person name="Chen C."/>
            <person name="Yanf M."/>
            <person name="Daum C."/>
            <person name="Ng V."/>
            <person name="Clum A."/>
            <person name="Steindorff A."/>
            <person name="Ohm R."/>
            <person name="Martin F."/>
            <person name="Silar P."/>
            <person name="Natvig D."/>
            <person name="Lalanne C."/>
            <person name="Gautier V."/>
            <person name="Ament-Velasquez S.L."/>
            <person name="Kruys A."/>
            <person name="Hutchinson M.I."/>
            <person name="Powell A.J."/>
            <person name="Barry K."/>
            <person name="Miller A.N."/>
            <person name="Grigoriev I.V."/>
            <person name="Debuchy R."/>
            <person name="Gladieux P."/>
            <person name="Thoren M.H."/>
            <person name="Johannesson H."/>
        </authorList>
    </citation>
    <scope>NUCLEOTIDE SEQUENCE</scope>
    <source>
        <strain evidence="2">CBS 958.72</strain>
    </source>
</reference>
<feature type="non-terminal residue" evidence="2">
    <location>
        <position position="130"/>
    </location>
</feature>
<reference evidence="2" key="1">
    <citation type="journal article" date="2023" name="Mol. Phylogenet. Evol.">
        <title>Genome-scale phylogeny and comparative genomics of the fungal order Sordariales.</title>
        <authorList>
            <person name="Hensen N."/>
            <person name="Bonometti L."/>
            <person name="Westerberg I."/>
            <person name="Brannstrom I.O."/>
            <person name="Guillou S."/>
            <person name="Cros-Aarteil S."/>
            <person name="Calhoun S."/>
            <person name="Haridas S."/>
            <person name="Kuo A."/>
            <person name="Mondo S."/>
            <person name="Pangilinan J."/>
            <person name="Riley R."/>
            <person name="LaButti K."/>
            <person name="Andreopoulos B."/>
            <person name="Lipzen A."/>
            <person name="Chen C."/>
            <person name="Yan M."/>
            <person name="Daum C."/>
            <person name="Ng V."/>
            <person name="Clum A."/>
            <person name="Steindorff A."/>
            <person name="Ohm R.A."/>
            <person name="Martin F."/>
            <person name="Silar P."/>
            <person name="Natvig D.O."/>
            <person name="Lalanne C."/>
            <person name="Gautier V."/>
            <person name="Ament-Velasquez S.L."/>
            <person name="Kruys A."/>
            <person name="Hutchinson M.I."/>
            <person name="Powell A.J."/>
            <person name="Barry K."/>
            <person name="Miller A.N."/>
            <person name="Grigoriev I.V."/>
            <person name="Debuchy R."/>
            <person name="Gladieux P."/>
            <person name="Hiltunen Thoren M."/>
            <person name="Johannesson H."/>
        </authorList>
    </citation>
    <scope>NUCLEOTIDE SEQUENCE</scope>
    <source>
        <strain evidence="2">CBS 958.72</strain>
    </source>
</reference>
<accession>A0AAE0MZ98</accession>
<evidence type="ECO:0000313" key="2">
    <source>
        <dbReference type="EMBL" id="KAK3361134.1"/>
    </source>
</evidence>
<dbReference type="AlphaFoldDB" id="A0AAE0MZ98"/>
<feature type="compositionally biased region" description="Basic residues" evidence="1">
    <location>
        <begin position="30"/>
        <end position="46"/>
    </location>
</feature>
<comment type="caution">
    <text evidence="2">The sequence shown here is derived from an EMBL/GenBank/DDBJ whole genome shotgun (WGS) entry which is preliminary data.</text>
</comment>
<proteinExistence type="predicted"/>
<evidence type="ECO:0000256" key="1">
    <source>
        <dbReference type="SAM" id="MobiDB-lite"/>
    </source>
</evidence>
<gene>
    <name evidence="2" type="ORF">B0T24DRAFT_671412</name>
</gene>
<evidence type="ECO:0000313" key="3">
    <source>
        <dbReference type="Proteomes" id="UP001287356"/>
    </source>
</evidence>
<name>A0AAE0MZ98_9PEZI</name>
<dbReference type="EMBL" id="JAULSN010000012">
    <property type="protein sequence ID" value="KAK3361134.1"/>
    <property type="molecule type" value="Genomic_DNA"/>
</dbReference>